<evidence type="ECO:0000256" key="4">
    <source>
        <dbReference type="ARBA" id="ARBA00022884"/>
    </source>
</evidence>
<keyword evidence="9" id="KW-1185">Reference proteome</keyword>
<dbReference type="Pfam" id="PF03657">
    <property type="entry name" value="UPF0113"/>
    <property type="match status" value="1"/>
</dbReference>
<dbReference type="InterPro" id="IPR036974">
    <property type="entry name" value="PUA_sf"/>
</dbReference>
<evidence type="ECO:0000256" key="1">
    <source>
        <dbReference type="ARBA" id="ARBA00004604"/>
    </source>
</evidence>
<comment type="subunit">
    <text evidence="6">Interacts with pre-ribosome complex.</text>
</comment>
<keyword evidence="3 6" id="KW-0690">Ribosome biogenesis</keyword>
<reference evidence="8" key="1">
    <citation type="submission" date="2024-03" db="EMBL/GenBank/DDBJ databases">
        <title>WGS assembly of Saponaria officinalis var. Norfolk2.</title>
        <authorList>
            <person name="Jenkins J."/>
            <person name="Shu S."/>
            <person name="Grimwood J."/>
            <person name="Barry K."/>
            <person name="Goodstein D."/>
            <person name="Schmutz J."/>
            <person name="Leebens-Mack J."/>
            <person name="Osbourn A."/>
        </authorList>
    </citation>
    <scope>NUCLEOTIDE SEQUENCE [LARGE SCALE GENOMIC DNA]</scope>
    <source>
        <strain evidence="8">JIC</strain>
    </source>
</reference>
<name>A0AAW1J409_SAPOF</name>
<dbReference type="GO" id="GO:0005730">
    <property type="term" value="C:nucleolus"/>
    <property type="evidence" value="ECO:0007669"/>
    <property type="project" value="UniProtKB-SubCell"/>
</dbReference>
<dbReference type="FunFam" id="2.30.130.10:FF:000002">
    <property type="entry name" value="60S ribosome subunit biogenesis protein NIP7 homolog"/>
    <property type="match status" value="1"/>
</dbReference>
<keyword evidence="4 6" id="KW-0694">RNA-binding</keyword>
<dbReference type="Pfam" id="PF17833">
    <property type="entry name" value="pre-PUA_NIP7"/>
    <property type="match status" value="1"/>
</dbReference>
<dbReference type="PANTHER" id="PTHR23415">
    <property type="entry name" value="CYCLIN-DEPENDENT KINASES REGULATORY SUBUNIT/60S RIBOSOME SUBUNIT BIOGENESIS PROTEIN NIP7"/>
    <property type="match status" value="1"/>
</dbReference>
<dbReference type="Gene3D" id="2.30.130.10">
    <property type="entry name" value="PUA domain"/>
    <property type="match status" value="1"/>
</dbReference>
<comment type="subcellular location">
    <subcellularLocation>
        <location evidence="1">Nucleus</location>
        <location evidence="1">Nucleolus</location>
    </subcellularLocation>
</comment>
<dbReference type="AlphaFoldDB" id="A0AAW1J409"/>
<dbReference type="InterPro" id="IPR005155">
    <property type="entry name" value="UPF0113_PUA"/>
</dbReference>
<feature type="domain" description="PUA" evidence="7">
    <location>
        <begin position="106"/>
        <end position="181"/>
    </location>
</feature>
<dbReference type="Proteomes" id="UP001443914">
    <property type="component" value="Unassembled WGS sequence"/>
</dbReference>
<dbReference type="InterPro" id="IPR055359">
    <property type="entry name" value="Nip7_N_euk"/>
</dbReference>
<dbReference type="SUPFAM" id="SSF88802">
    <property type="entry name" value="Pre-PUA domain"/>
    <property type="match status" value="1"/>
</dbReference>
<comment type="similarity">
    <text evidence="2 6">Belongs to the NIP7 family.</text>
</comment>
<dbReference type="InterPro" id="IPR016686">
    <property type="entry name" value="Ribosomal_synth_fac_NIP7"/>
</dbReference>
<dbReference type="CDD" id="cd21151">
    <property type="entry name" value="PUA_Nip7-like"/>
    <property type="match status" value="1"/>
</dbReference>
<dbReference type="Gene3D" id="3.10.450.220">
    <property type="match status" value="1"/>
</dbReference>
<dbReference type="GO" id="GO:0003723">
    <property type="term" value="F:RNA binding"/>
    <property type="evidence" value="ECO:0007669"/>
    <property type="project" value="UniProtKB-KW"/>
</dbReference>
<dbReference type="FunFam" id="3.10.450.220:FF:000001">
    <property type="entry name" value="60S ribosome subunit biogenesis protein NIP7 homolog"/>
    <property type="match status" value="1"/>
</dbReference>
<keyword evidence="5 6" id="KW-0539">Nucleus</keyword>
<evidence type="ECO:0000256" key="5">
    <source>
        <dbReference type="ARBA" id="ARBA00023242"/>
    </source>
</evidence>
<evidence type="ECO:0000256" key="6">
    <source>
        <dbReference type="PIRNR" id="PIRNR017190"/>
    </source>
</evidence>
<accession>A0AAW1J409</accession>
<dbReference type="InterPro" id="IPR040598">
    <property type="entry name" value="NIP7_N"/>
</dbReference>
<dbReference type="InterPro" id="IPR002478">
    <property type="entry name" value="PUA"/>
</dbReference>
<evidence type="ECO:0000256" key="3">
    <source>
        <dbReference type="ARBA" id="ARBA00022517"/>
    </source>
</evidence>
<comment type="caution">
    <text evidence="8">The sequence shown here is derived from an EMBL/GenBank/DDBJ whole genome shotgun (WGS) entry which is preliminary data.</text>
</comment>
<evidence type="ECO:0000259" key="7">
    <source>
        <dbReference type="SMART" id="SM00359"/>
    </source>
</evidence>
<dbReference type="InterPro" id="IPR015947">
    <property type="entry name" value="PUA-like_sf"/>
</dbReference>
<sequence>MRTLDEQETTVVFEKLFKFIGNNLKNLIDNPSYEGPTTDPSNPTRYCFRLQKNRLYYVSEALVKRATNVTREKLVSLGTQVGKFTHHGNFHLTVHALPLLAPHAKHKVWLKPTSEMSFLYGNSVLKAHLGRITEDINAGDGVIVYSMSDIPLGFGVATKSTKDVRKSDPNVLVVIHQADIGEYLRTEDDL</sequence>
<dbReference type="PIRSF" id="PIRSF017190">
    <property type="entry name" value="Rbsml_synth_fac_NIP7"/>
    <property type="match status" value="1"/>
</dbReference>
<dbReference type="GO" id="GO:0042255">
    <property type="term" value="P:ribosome assembly"/>
    <property type="evidence" value="ECO:0007669"/>
    <property type="project" value="InterPro"/>
</dbReference>
<evidence type="ECO:0000313" key="8">
    <source>
        <dbReference type="EMBL" id="KAK9697001.1"/>
    </source>
</evidence>
<dbReference type="EMBL" id="JBDFQZ010000008">
    <property type="protein sequence ID" value="KAK9697001.1"/>
    <property type="molecule type" value="Genomic_DNA"/>
</dbReference>
<proteinExistence type="inferred from homology"/>
<gene>
    <name evidence="8" type="ORF">RND81_08G009200</name>
</gene>
<dbReference type="CDD" id="cd21146">
    <property type="entry name" value="Nip7_N_euk"/>
    <property type="match status" value="1"/>
</dbReference>
<dbReference type="SUPFAM" id="SSF88697">
    <property type="entry name" value="PUA domain-like"/>
    <property type="match status" value="1"/>
</dbReference>
<organism evidence="8 9">
    <name type="scientific">Saponaria officinalis</name>
    <name type="common">Common soapwort</name>
    <name type="synonym">Lychnis saponaria</name>
    <dbReference type="NCBI Taxonomy" id="3572"/>
    <lineage>
        <taxon>Eukaryota</taxon>
        <taxon>Viridiplantae</taxon>
        <taxon>Streptophyta</taxon>
        <taxon>Embryophyta</taxon>
        <taxon>Tracheophyta</taxon>
        <taxon>Spermatophyta</taxon>
        <taxon>Magnoliopsida</taxon>
        <taxon>eudicotyledons</taxon>
        <taxon>Gunneridae</taxon>
        <taxon>Pentapetalae</taxon>
        <taxon>Caryophyllales</taxon>
        <taxon>Caryophyllaceae</taxon>
        <taxon>Caryophylleae</taxon>
        <taxon>Saponaria</taxon>
    </lineage>
</organism>
<evidence type="ECO:0000313" key="9">
    <source>
        <dbReference type="Proteomes" id="UP001443914"/>
    </source>
</evidence>
<dbReference type="SMART" id="SM00359">
    <property type="entry name" value="PUA"/>
    <property type="match status" value="1"/>
</dbReference>
<protein>
    <recommendedName>
        <fullName evidence="6">60S ribosome subunit biogenesis protein NIP7 homolog</fullName>
    </recommendedName>
</protein>
<dbReference type="PROSITE" id="PS50890">
    <property type="entry name" value="PUA"/>
    <property type="match status" value="1"/>
</dbReference>
<comment type="function">
    <text evidence="6">Required for proper 27S pre-rRNA processing and 60S ribosome subunit assembly.</text>
</comment>
<evidence type="ECO:0000256" key="2">
    <source>
        <dbReference type="ARBA" id="ARBA00009895"/>
    </source>
</evidence>